<feature type="binding site" evidence="6">
    <location>
        <position position="245"/>
    </location>
    <ligand>
        <name>K(+)</name>
        <dbReference type="ChEBI" id="CHEBI:29103"/>
    </ligand>
</feature>
<dbReference type="Proteomes" id="UP001230685">
    <property type="component" value="Unassembled WGS sequence"/>
</dbReference>
<evidence type="ECO:0000313" key="11">
    <source>
        <dbReference type="Proteomes" id="UP001230685"/>
    </source>
</evidence>
<comment type="similarity">
    <text evidence="1 6">Belongs to the TRAFAC class TrmE-Era-EngA-EngB-Septin-like GTPase superfamily. TrmE GTPase family.</text>
</comment>
<keyword evidence="6 10" id="KW-0378">Hydrolase</keyword>
<dbReference type="NCBIfam" id="TIGR00231">
    <property type="entry name" value="small_GTP"/>
    <property type="match status" value="1"/>
</dbReference>
<keyword evidence="6" id="KW-0963">Cytoplasm</keyword>
<dbReference type="RefSeq" id="WP_305173522.1">
    <property type="nucleotide sequence ID" value="NZ_JAUUDS010000005.1"/>
</dbReference>
<evidence type="ECO:0000259" key="8">
    <source>
        <dbReference type="Pfam" id="PF10396"/>
    </source>
</evidence>
<dbReference type="GO" id="GO:0016787">
    <property type="term" value="F:hydrolase activity"/>
    <property type="evidence" value="ECO:0007669"/>
    <property type="project" value="UniProtKB-KW"/>
</dbReference>
<protein>
    <recommendedName>
        <fullName evidence="6">tRNA modification GTPase MnmE</fullName>
        <ecNumber evidence="6">3.6.-.-</ecNumber>
    </recommendedName>
</protein>
<dbReference type="Pfam" id="PF10396">
    <property type="entry name" value="TrmE_N"/>
    <property type="match status" value="1"/>
</dbReference>
<feature type="binding site" evidence="6">
    <location>
        <position position="247"/>
    </location>
    <ligand>
        <name>K(+)</name>
        <dbReference type="ChEBI" id="CHEBI:29103"/>
    </ligand>
</feature>
<comment type="caution">
    <text evidence="10">The sequence shown here is derived from an EMBL/GenBank/DDBJ whole genome shotgun (WGS) entry which is preliminary data.</text>
</comment>
<keyword evidence="6" id="KW-0460">Magnesium</keyword>
<dbReference type="PANTHER" id="PTHR42714">
    <property type="entry name" value="TRNA MODIFICATION GTPASE GTPBP3"/>
    <property type="match status" value="1"/>
</dbReference>
<sequence>MGDTIFAVSSGRPPAAIAVIRISGPAAIATARDLAGSLPDPREARMRALRDPDGRLLDRALVIVFLAPATATGEDLVELHCHGGRAVVAAVEQVLTAVDGCRPALPGEFTRRALAHGRMDLAEAEGLADLLEAETEAQRVVALSAAEGRVSQQVGLWLATIAALSARIEAILDHDDEDDVVGGDAEIAAIGAEAERLAADIAAVAAAPPVERLRDGVRIVIAGPPNAGKSTLLNLLAERDVAIVTPIAGTTRDRLEAAVVRDGLPYLLIDTAGLTETADMVEAIGVERAQAAIAAADILLWLSDEAPPRSDALWVHARADLPDRGVVPAGRHIAVRRDDAASVALLWTGIAERAATMVPRADALPLRERHRELCTRAATSLARAPEDPLLLGEVLRQARVILAQITGVDATEMMLDALFSRFCIGK</sequence>
<dbReference type="InterPro" id="IPR004520">
    <property type="entry name" value="GTPase_MnmE"/>
</dbReference>
<evidence type="ECO:0000313" key="10">
    <source>
        <dbReference type="EMBL" id="MDP1027813.1"/>
    </source>
</evidence>
<dbReference type="InterPro" id="IPR027368">
    <property type="entry name" value="MnmE_dom2"/>
</dbReference>
<comment type="function">
    <text evidence="6">Exhibits a very high intrinsic GTPase hydrolysis rate. Involved in the addition of a carboxymethylaminomethyl (cmnm) group at the wobble position (U34) of certain tRNAs, forming tRNA-cmnm(5)s(2)U34.</text>
</comment>
<comment type="cofactor">
    <cofactor evidence="6">
        <name>K(+)</name>
        <dbReference type="ChEBI" id="CHEBI:29103"/>
    </cofactor>
    <text evidence="6">Binds 1 potassium ion per subunit.</text>
</comment>
<evidence type="ECO:0000256" key="5">
    <source>
        <dbReference type="ARBA" id="ARBA00023134"/>
    </source>
</evidence>
<comment type="caution">
    <text evidence="6">Lacks conserved residue(s) required for the propagation of feature annotation.</text>
</comment>
<dbReference type="Gene3D" id="3.30.1360.120">
    <property type="entry name" value="Probable tRNA modification gtpase trme, domain 1"/>
    <property type="match status" value="1"/>
</dbReference>
<feature type="binding site" evidence="6">
    <location>
        <position position="78"/>
    </location>
    <ligand>
        <name>(6S)-5-formyl-5,6,7,8-tetrahydrofolate</name>
        <dbReference type="ChEBI" id="CHEBI:57457"/>
    </ligand>
</feature>
<keyword evidence="11" id="KW-1185">Reference proteome</keyword>
<dbReference type="InterPro" id="IPR027417">
    <property type="entry name" value="P-loop_NTPase"/>
</dbReference>
<feature type="binding site" evidence="6">
    <location>
        <position position="426"/>
    </location>
    <ligand>
        <name>(6S)-5-formyl-5,6,7,8-tetrahydrofolate</name>
        <dbReference type="ChEBI" id="CHEBI:57457"/>
    </ligand>
</feature>
<dbReference type="NCBIfam" id="NF003661">
    <property type="entry name" value="PRK05291.1-3"/>
    <property type="match status" value="1"/>
</dbReference>
<evidence type="ECO:0000256" key="2">
    <source>
        <dbReference type="ARBA" id="ARBA00022694"/>
    </source>
</evidence>
<feature type="binding site" evidence="6">
    <location>
        <begin position="270"/>
        <end position="273"/>
    </location>
    <ligand>
        <name>GTP</name>
        <dbReference type="ChEBI" id="CHEBI:37565"/>
    </ligand>
</feature>
<dbReference type="PRINTS" id="PR00326">
    <property type="entry name" value="GTP1OBG"/>
</dbReference>
<dbReference type="Gene3D" id="1.20.120.430">
    <property type="entry name" value="tRNA modification GTPase MnmE domain 2"/>
    <property type="match status" value="1"/>
</dbReference>
<dbReference type="EC" id="3.6.-.-" evidence="6"/>
<dbReference type="EMBL" id="JAUUDS010000005">
    <property type="protein sequence ID" value="MDP1027813.1"/>
    <property type="molecule type" value="Genomic_DNA"/>
</dbReference>
<accession>A0ABT9ELF8</accession>
<keyword evidence="5 6" id="KW-0342">GTP-binding</keyword>
<name>A0ABT9ELF8_9SPHN</name>
<dbReference type="Pfam" id="PF01926">
    <property type="entry name" value="MMR_HSR1"/>
    <property type="match status" value="1"/>
</dbReference>
<feature type="binding site" evidence="6">
    <location>
        <position position="226"/>
    </location>
    <ligand>
        <name>K(+)</name>
        <dbReference type="ChEBI" id="CHEBI:29103"/>
    </ligand>
</feature>
<dbReference type="InterPro" id="IPR005225">
    <property type="entry name" value="Small_GTP-bd"/>
</dbReference>
<dbReference type="SUPFAM" id="SSF52540">
    <property type="entry name" value="P-loop containing nucleoside triphosphate hydrolases"/>
    <property type="match status" value="1"/>
</dbReference>
<dbReference type="SUPFAM" id="SSF103025">
    <property type="entry name" value="Folate-binding domain"/>
    <property type="match status" value="1"/>
</dbReference>
<dbReference type="InterPro" id="IPR006073">
    <property type="entry name" value="GTP-bd"/>
</dbReference>
<dbReference type="SUPFAM" id="SSF116878">
    <property type="entry name" value="TrmE connector domain"/>
    <property type="match status" value="1"/>
</dbReference>
<keyword evidence="2 6" id="KW-0819">tRNA processing</keyword>
<dbReference type="PANTHER" id="PTHR42714:SF2">
    <property type="entry name" value="TRNA MODIFICATION GTPASE GTPBP3, MITOCHONDRIAL"/>
    <property type="match status" value="1"/>
</dbReference>
<dbReference type="CDD" id="cd14858">
    <property type="entry name" value="TrmE_N"/>
    <property type="match status" value="1"/>
</dbReference>
<proteinExistence type="inferred from homology"/>
<feature type="domain" description="MnmE helical" evidence="9">
    <location>
        <begin position="121"/>
        <end position="423"/>
    </location>
</feature>
<comment type="subunit">
    <text evidence="6">Homodimer. Heterotetramer of two MnmE and two MnmG subunits.</text>
</comment>
<organism evidence="10 11">
    <name type="scientific">Sphingomonas aurea</name>
    <dbReference type="NCBI Taxonomy" id="3063994"/>
    <lineage>
        <taxon>Bacteria</taxon>
        <taxon>Pseudomonadati</taxon>
        <taxon>Pseudomonadota</taxon>
        <taxon>Alphaproteobacteria</taxon>
        <taxon>Sphingomonadales</taxon>
        <taxon>Sphingomonadaceae</taxon>
        <taxon>Sphingomonas</taxon>
    </lineage>
</organism>
<dbReference type="Pfam" id="PF12631">
    <property type="entry name" value="MnmE_helical"/>
    <property type="match status" value="1"/>
</dbReference>
<feature type="binding site" evidence="6">
    <location>
        <begin position="226"/>
        <end position="231"/>
    </location>
    <ligand>
        <name>GTP</name>
        <dbReference type="ChEBI" id="CHEBI:37565"/>
    </ligand>
</feature>
<gene>
    <name evidence="6 10" type="primary">mnmE</name>
    <name evidence="6" type="synonym">trmE</name>
    <name evidence="10" type="ORF">Q5H91_11355</name>
</gene>
<keyword evidence="4 6" id="KW-0630">Potassium</keyword>
<dbReference type="InterPro" id="IPR031168">
    <property type="entry name" value="G_TrmE"/>
</dbReference>
<feature type="domain" description="G" evidence="7">
    <location>
        <begin position="218"/>
        <end position="305"/>
    </location>
</feature>
<evidence type="ECO:0000256" key="1">
    <source>
        <dbReference type="ARBA" id="ARBA00011043"/>
    </source>
</evidence>
<keyword evidence="3 6" id="KW-0547">Nucleotide-binding</keyword>
<evidence type="ECO:0000259" key="9">
    <source>
        <dbReference type="Pfam" id="PF12631"/>
    </source>
</evidence>
<dbReference type="InterPro" id="IPR025867">
    <property type="entry name" value="MnmE_helical"/>
</dbReference>
<evidence type="ECO:0000256" key="4">
    <source>
        <dbReference type="ARBA" id="ARBA00022958"/>
    </source>
</evidence>
<evidence type="ECO:0000256" key="6">
    <source>
        <dbReference type="HAMAP-Rule" id="MF_00379"/>
    </source>
</evidence>
<feature type="binding site" evidence="6">
    <location>
        <position position="118"/>
    </location>
    <ligand>
        <name>(6S)-5-formyl-5,6,7,8-tetrahydrofolate</name>
        <dbReference type="ChEBI" id="CHEBI:57457"/>
    </ligand>
</feature>
<dbReference type="Gene3D" id="3.40.50.300">
    <property type="entry name" value="P-loop containing nucleotide triphosphate hydrolases"/>
    <property type="match status" value="1"/>
</dbReference>
<keyword evidence="6" id="KW-0479">Metal-binding</keyword>
<dbReference type="InterPro" id="IPR018948">
    <property type="entry name" value="GTP-bd_TrmE_N"/>
</dbReference>
<feature type="binding site" evidence="6">
    <location>
        <position position="21"/>
    </location>
    <ligand>
        <name>(6S)-5-formyl-5,6,7,8-tetrahydrofolate</name>
        <dbReference type="ChEBI" id="CHEBI:57457"/>
    </ligand>
</feature>
<feature type="binding site" evidence="6">
    <location>
        <position position="251"/>
    </location>
    <ligand>
        <name>Mg(2+)</name>
        <dbReference type="ChEBI" id="CHEBI:18420"/>
    </ligand>
</feature>
<dbReference type="InterPro" id="IPR027266">
    <property type="entry name" value="TrmE/GcvT-like"/>
</dbReference>
<feature type="binding site" evidence="6">
    <location>
        <position position="230"/>
    </location>
    <ligand>
        <name>Mg(2+)</name>
        <dbReference type="ChEBI" id="CHEBI:18420"/>
    </ligand>
</feature>
<dbReference type="CDD" id="cd04164">
    <property type="entry name" value="trmE"/>
    <property type="match status" value="1"/>
</dbReference>
<feature type="binding site" evidence="6">
    <location>
        <begin position="245"/>
        <end position="251"/>
    </location>
    <ligand>
        <name>GTP</name>
        <dbReference type="ChEBI" id="CHEBI:37565"/>
    </ligand>
</feature>
<feature type="domain" description="GTP-binding protein TrmE N-terminal" evidence="8">
    <location>
        <begin position="4"/>
        <end position="118"/>
    </location>
</feature>
<evidence type="ECO:0000259" key="7">
    <source>
        <dbReference type="Pfam" id="PF01926"/>
    </source>
</evidence>
<evidence type="ECO:0000256" key="3">
    <source>
        <dbReference type="ARBA" id="ARBA00022741"/>
    </source>
</evidence>
<reference evidence="10 11" key="1">
    <citation type="submission" date="2023-07" db="EMBL/GenBank/DDBJ databases">
        <authorList>
            <person name="Kim M.K."/>
        </authorList>
    </citation>
    <scope>NUCLEOTIDE SEQUENCE [LARGE SCALE GENOMIC DNA]</scope>
    <source>
        <strain evidence="10 11">KR1UV-12</strain>
    </source>
</reference>
<feature type="binding site" evidence="6">
    <location>
        <position position="250"/>
    </location>
    <ligand>
        <name>K(+)</name>
        <dbReference type="ChEBI" id="CHEBI:29103"/>
    </ligand>
</feature>
<dbReference type="HAMAP" id="MF_00379">
    <property type="entry name" value="GTPase_MnmE"/>
    <property type="match status" value="1"/>
</dbReference>
<comment type="subcellular location">
    <subcellularLocation>
        <location evidence="6">Cytoplasm</location>
    </subcellularLocation>
</comment>